<name>A0AAV5LW65_9ROSI</name>
<dbReference type="PANTHER" id="PTHR45714:SF16">
    <property type="entry name" value="HOMEOBOX-LEUCINE ZIPPER PROTEIN HAT2"/>
    <property type="match status" value="1"/>
</dbReference>
<comment type="caution">
    <text evidence="6">The sequence shown here is derived from an EMBL/GenBank/DDBJ whole genome shotgun (WGS) entry which is preliminary data.</text>
</comment>
<dbReference type="AlphaFoldDB" id="A0AAV5LW65"/>
<keyword evidence="3" id="KW-0804">Transcription</keyword>
<dbReference type="GO" id="GO:0006355">
    <property type="term" value="P:regulation of DNA-templated transcription"/>
    <property type="evidence" value="ECO:0007669"/>
    <property type="project" value="InterPro"/>
</dbReference>
<dbReference type="GO" id="GO:0043565">
    <property type="term" value="F:sequence-specific DNA binding"/>
    <property type="evidence" value="ECO:0007669"/>
    <property type="project" value="InterPro"/>
</dbReference>
<feature type="compositionally biased region" description="Acidic residues" evidence="4">
    <location>
        <begin position="25"/>
        <end position="42"/>
    </location>
</feature>
<dbReference type="InterPro" id="IPR003106">
    <property type="entry name" value="Leu_zip_homeo"/>
</dbReference>
<evidence type="ECO:0000256" key="1">
    <source>
        <dbReference type="ARBA" id="ARBA00004123"/>
    </source>
</evidence>
<sequence>MTRKILISVGASVRWSREKKGTDRGDEEEKEGNDGGDDEVDGEDRRKRRSAVIEEKISGRTVEEKSTNDRQRKDRRMIGGRPFCSSVGTWMKLKQTKVDCKYLKRCCENLTEEKRLLQKEVQQLRALKLSSQLYINMNPSTTLTMCRSYESIAVQSSSSNSTTASSTSAPNHQQRLIPFSPWASLTIGHHRLLDAPASRS</sequence>
<dbReference type="SMART" id="SM00340">
    <property type="entry name" value="HALZ"/>
    <property type="match status" value="1"/>
</dbReference>
<evidence type="ECO:0000259" key="5">
    <source>
        <dbReference type="SMART" id="SM00340"/>
    </source>
</evidence>
<keyword evidence="2" id="KW-0805">Transcription regulation</keyword>
<evidence type="ECO:0000313" key="6">
    <source>
        <dbReference type="EMBL" id="GKV41460.1"/>
    </source>
</evidence>
<dbReference type="EMBL" id="BPVZ01000150">
    <property type="protein sequence ID" value="GKV41460.1"/>
    <property type="molecule type" value="Genomic_DNA"/>
</dbReference>
<evidence type="ECO:0000256" key="3">
    <source>
        <dbReference type="ARBA" id="ARBA00023163"/>
    </source>
</evidence>
<keyword evidence="7" id="KW-1185">Reference proteome</keyword>
<evidence type="ECO:0000313" key="7">
    <source>
        <dbReference type="Proteomes" id="UP001054252"/>
    </source>
</evidence>
<feature type="compositionally biased region" description="Basic and acidic residues" evidence="4">
    <location>
        <begin position="51"/>
        <end position="72"/>
    </location>
</feature>
<evidence type="ECO:0000256" key="4">
    <source>
        <dbReference type="SAM" id="MobiDB-lite"/>
    </source>
</evidence>
<accession>A0AAV5LW65</accession>
<feature type="domain" description="Leucine zipper homeobox-associated" evidence="5">
    <location>
        <begin position="94"/>
        <end position="137"/>
    </location>
</feature>
<reference evidence="6 7" key="1">
    <citation type="journal article" date="2021" name="Commun. Biol.">
        <title>The genome of Shorea leprosula (Dipterocarpaceae) highlights the ecological relevance of drought in aseasonal tropical rainforests.</title>
        <authorList>
            <person name="Ng K.K.S."/>
            <person name="Kobayashi M.J."/>
            <person name="Fawcett J.A."/>
            <person name="Hatakeyama M."/>
            <person name="Paape T."/>
            <person name="Ng C.H."/>
            <person name="Ang C.C."/>
            <person name="Tnah L.H."/>
            <person name="Lee C.T."/>
            <person name="Nishiyama T."/>
            <person name="Sese J."/>
            <person name="O'Brien M.J."/>
            <person name="Copetti D."/>
            <person name="Mohd Noor M.I."/>
            <person name="Ong R.C."/>
            <person name="Putra M."/>
            <person name="Sireger I.Z."/>
            <person name="Indrioko S."/>
            <person name="Kosugi Y."/>
            <person name="Izuno A."/>
            <person name="Isagi Y."/>
            <person name="Lee S.L."/>
            <person name="Shimizu K.K."/>
        </authorList>
    </citation>
    <scope>NUCLEOTIDE SEQUENCE [LARGE SCALE GENOMIC DNA]</scope>
    <source>
        <strain evidence="6">214</strain>
    </source>
</reference>
<feature type="compositionally biased region" description="Basic and acidic residues" evidence="4">
    <location>
        <begin position="15"/>
        <end position="24"/>
    </location>
</feature>
<comment type="subcellular location">
    <subcellularLocation>
        <location evidence="1">Nucleus</location>
    </subcellularLocation>
</comment>
<feature type="region of interest" description="Disordered" evidence="4">
    <location>
        <begin position="15"/>
        <end position="78"/>
    </location>
</feature>
<dbReference type="PANTHER" id="PTHR45714">
    <property type="entry name" value="HOMEOBOX-LEUCINE ZIPPER PROTEIN HAT14"/>
    <property type="match status" value="1"/>
</dbReference>
<organism evidence="6 7">
    <name type="scientific">Rubroshorea leprosula</name>
    <dbReference type="NCBI Taxonomy" id="152421"/>
    <lineage>
        <taxon>Eukaryota</taxon>
        <taxon>Viridiplantae</taxon>
        <taxon>Streptophyta</taxon>
        <taxon>Embryophyta</taxon>
        <taxon>Tracheophyta</taxon>
        <taxon>Spermatophyta</taxon>
        <taxon>Magnoliopsida</taxon>
        <taxon>eudicotyledons</taxon>
        <taxon>Gunneridae</taxon>
        <taxon>Pentapetalae</taxon>
        <taxon>rosids</taxon>
        <taxon>malvids</taxon>
        <taxon>Malvales</taxon>
        <taxon>Dipterocarpaceae</taxon>
        <taxon>Rubroshorea</taxon>
    </lineage>
</organism>
<evidence type="ECO:0000256" key="2">
    <source>
        <dbReference type="ARBA" id="ARBA00023015"/>
    </source>
</evidence>
<gene>
    <name evidence="6" type="ORF">SLEP1_g48992</name>
</gene>
<protein>
    <recommendedName>
        <fullName evidence="5">Leucine zipper homeobox-associated domain-containing protein</fullName>
    </recommendedName>
</protein>
<dbReference type="InterPro" id="IPR050762">
    <property type="entry name" value="HD-ZIP_Homeobox_LZ_Class_II"/>
</dbReference>
<dbReference type="Proteomes" id="UP001054252">
    <property type="component" value="Unassembled WGS sequence"/>
</dbReference>
<dbReference type="GO" id="GO:0005634">
    <property type="term" value="C:nucleus"/>
    <property type="evidence" value="ECO:0007669"/>
    <property type="project" value="UniProtKB-SubCell"/>
</dbReference>
<proteinExistence type="predicted"/>